<dbReference type="PANTHER" id="PTHR33048:SF47">
    <property type="entry name" value="INTEGRAL MEMBRANE PROTEIN-RELATED"/>
    <property type="match status" value="1"/>
</dbReference>
<keyword evidence="3 7" id="KW-1133">Transmembrane helix</keyword>
<protein>
    <recommendedName>
        <fullName evidence="8">Rhodopsin domain-containing protein</fullName>
    </recommendedName>
</protein>
<feature type="transmembrane region" description="Helical" evidence="7">
    <location>
        <begin position="28"/>
        <end position="50"/>
    </location>
</feature>
<comment type="similarity">
    <text evidence="5">Belongs to the SAT4 family.</text>
</comment>
<evidence type="ECO:0000256" key="6">
    <source>
        <dbReference type="SAM" id="MobiDB-lite"/>
    </source>
</evidence>
<dbReference type="STRING" id="93625.A0A409WSR1"/>
<evidence type="ECO:0000256" key="5">
    <source>
        <dbReference type="ARBA" id="ARBA00038359"/>
    </source>
</evidence>
<dbReference type="Pfam" id="PF20684">
    <property type="entry name" value="Fung_rhodopsin"/>
    <property type="match status" value="1"/>
</dbReference>
<dbReference type="PANTHER" id="PTHR33048">
    <property type="entry name" value="PTH11-LIKE INTEGRAL MEMBRANE PROTEIN (AFU_ORTHOLOGUE AFUA_5G11245)"/>
    <property type="match status" value="1"/>
</dbReference>
<reference evidence="9 10" key="1">
    <citation type="journal article" date="2018" name="Evol. Lett.">
        <title>Horizontal gene cluster transfer increased hallucinogenic mushroom diversity.</title>
        <authorList>
            <person name="Reynolds H.T."/>
            <person name="Vijayakumar V."/>
            <person name="Gluck-Thaler E."/>
            <person name="Korotkin H.B."/>
            <person name="Matheny P.B."/>
            <person name="Slot J.C."/>
        </authorList>
    </citation>
    <scope>NUCLEOTIDE SEQUENCE [LARGE SCALE GENOMIC DNA]</scope>
    <source>
        <strain evidence="9 10">2631</strain>
    </source>
</reference>
<evidence type="ECO:0000256" key="4">
    <source>
        <dbReference type="ARBA" id="ARBA00023136"/>
    </source>
</evidence>
<organism evidence="9 10">
    <name type="scientific">Psilocybe cyanescens</name>
    <dbReference type="NCBI Taxonomy" id="93625"/>
    <lineage>
        <taxon>Eukaryota</taxon>
        <taxon>Fungi</taxon>
        <taxon>Dikarya</taxon>
        <taxon>Basidiomycota</taxon>
        <taxon>Agaricomycotina</taxon>
        <taxon>Agaricomycetes</taxon>
        <taxon>Agaricomycetidae</taxon>
        <taxon>Agaricales</taxon>
        <taxon>Agaricineae</taxon>
        <taxon>Strophariaceae</taxon>
        <taxon>Psilocybe</taxon>
    </lineage>
</organism>
<evidence type="ECO:0000259" key="8">
    <source>
        <dbReference type="Pfam" id="PF20684"/>
    </source>
</evidence>
<gene>
    <name evidence="9" type="ORF">CVT25_013403</name>
</gene>
<feature type="transmembrane region" description="Helical" evidence="7">
    <location>
        <begin position="357"/>
        <end position="377"/>
    </location>
</feature>
<dbReference type="AlphaFoldDB" id="A0A409WSR1"/>
<keyword evidence="4 7" id="KW-0472">Membrane</keyword>
<feature type="transmembrane region" description="Helical" evidence="7">
    <location>
        <begin position="102"/>
        <end position="123"/>
    </location>
</feature>
<evidence type="ECO:0000256" key="1">
    <source>
        <dbReference type="ARBA" id="ARBA00004141"/>
    </source>
</evidence>
<comment type="subcellular location">
    <subcellularLocation>
        <location evidence="1">Membrane</location>
        <topology evidence="1">Multi-pass membrane protein</topology>
    </subcellularLocation>
</comment>
<proteinExistence type="inferred from homology"/>
<evidence type="ECO:0000256" key="7">
    <source>
        <dbReference type="SAM" id="Phobius"/>
    </source>
</evidence>
<dbReference type="EMBL" id="NHYD01003237">
    <property type="protein sequence ID" value="PPQ81560.1"/>
    <property type="molecule type" value="Genomic_DNA"/>
</dbReference>
<feature type="region of interest" description="Disordered" evidence="6">
    <location>
        <begin position="655"/>
        <end position="726"/>
    </location>
</feature>
<dbReference type="InterPro" id="IPR049326">
    <property type="entry name" value="Rhodopsin_dom_fungi"/>
</dbReference>
<feature type="transmembrane region" description="Helical" evidence="7">
    <location>
        <begin position="404"/>
        <end position="422"/>
    </location>
</feature>
<dbReference type="GO" id="GO:0016020">
    <property type="term" value="C:membrane"/>
    <property type="evidence" value="ECO:0007669"/>
    <property type="project" value="UniProtKB-SubCell"/>
</dbReference>
<feature type="compositionally biased region" description="Low complexity" evidence="6">
    <location>
        <begin position="655"/>
        <end position="666"/>
    </location>
</feature>
<dbReference type="OrthoDB" id="3229610at2759"/>
<sequence>MDAFEGDGPAQIPMKLPSSVFLPHRSYLGWKIAVTLFHLISSSSTVYRLVHRYRIRRLWWDDYILLGALVLDFVYWPIYWARATRAAMALAFARIFPPRHPARRWAFTLVAFMVLAGLATLFFTTLTCKAASALLVTAEMTHCMIAFRYVPLKHVLFFLDDLVCDSLLIIMPLVIFWRVKLPPTERRLILIFFCGSVLPMLGSTAYLIIANRRTVFSLGPDRPLVNLGLGAVNVSMGFMSCNLVVLSTCFYRALNRYRDRQRTAVVQNPNPNPVAPAPEPLVAECNCMTSDHIIPLSLTEISTTYTTWRSNPSRSRQDTDLHDMQDSLHPIVVTLFHLMSSSSTVYRLVHRYRIRRLWWDDYILLGALVLDFVYWPIYWARATRAAMALAFARIFPPRHAARRWAFTLLIFMVLSGLATLFFTTLTCKAASALLVTAEMTHCMMVFRYVPLKHVLFFLDNFVCNILLIIMTLVIFWRIKLPPTERRLILIFFCGSVLPLLGSTAYLIIANRRTVFSLGPDRPLVNLGLGAVNVSMGFMSCNLAVLSTCFYRALNRYRDRQRTAVVQNQNPNPVAPAPEPLVAECNCMTSDHITPLSLTEISTTYAAWRSNSSRKRLDTDLHDMLDTFHPSDVADSTVGSSARKYNTSSWSFLTNSSKSQKSKLSPSDLEDSEEFDLTSFGATSYESESVKEQSSSAGSSGKRSNGPTSSPEQSSSDTQSQSHSSAS</sequence>
<feature type="transmembrane region" description="Helical" evidence="7">
    <location>
        <begin position="130"/>
        <end position="150"/>
    </location>
</feature>
<evidence type="ECO:0000313" key="10">
    <source>
        <dbReference type="Proteomes" id="UP000283269"/>
    </source>
</evidence>
<accession>A0A409WSR1</accession>
<keyword evidence="2 7" id="KW-0812">Transmembrane</keyword>
<evidence type="ECO:0000313" key="9">
    <source>
        <dbReference type="EMBL" id="PPQ81560.1"/>
    </source>
</evidence>
<feature type="transmembrane region" description="Helical" evidence="7">
    <location>
        <begin position="455"/>
        <end position="475"/>
    </location>
</feature>
<name>A0A409WSR1_PSICY</name>
<feature type="transmembrane region" description="Helical" evidence="7">
    <location>
        <begin position="62"/>
        <end position="82"/>
    </location>
</feature>
<feature type="transmembrane region" description="Helical" evidence="7">
    <location>
        <begin position="429"/>
        <end position="449"/>
    </location>
</feature>
<evidence type="ECO:0000256" key="2">
    <source>
        <dbReference type="ARBA" id="ARBA00022692"/>
    </source>
</evidence>
<dbReference type="InterPro" id="IPR052337">
    <property type="entry name" value="SAT4-like"/>
</dbReference>
<feature type="compositionally biased region" description="Low complexity" evidence="6">
    <location>
        <begin position="683"/>
        <end position="726"/>
    </location>
</feature>
<dbReference type="Proteomes" id="UP000283269">
    <property type="component" value="Unassembled WGS sequence"/>
</dbReference>
<feature type="transmembrane region" description="Helical" evidence="7">
    <location>
        <begin position="156"/>
        <end position="176"/>
    </location>
</feature>
<feature type="transmembrane region" description="Helical" evidence="7">
    <location>
        <begin position="487"/>
        <end position="508"/>
    </location>
</feature>
<keyword evidence="10" id="KW-1185">Reference proteome</keyword>
<feature type="transmembrane region" description="Helical" evidence="7">
    <location>
        <begin position="528"/>
        <end position="553"/>
    </location>
</feature>
<evidence type="ECO:0000256" key="3">
    <source>
        <dbReference type="ARBA" id="ARBA00022989"/>
    </source>
</evidence>
<feature type="domain" description="Rhodopsin" evidence="8">
    <location>
        <begin position="83"/>
        <end position="200"/>
    </location>
</feature>
<feature type="transmembrane region" description="Helical" evidence="7">
    <location>
        <begin position="229"/>
        <end position="254"/>
    </location>
</feature>
<feature type="transmembrane region" description="Helical" evidence="7">
    <location>
        <begin position="188"/>
        <end position="209"/>
    </location>
</feature>
<dbReference type="InParanoid" id="A0A409WSR1"/>
<comment type="caution">
    <text evidence="9">The sequence shown here is derived from an EMBL/GenBank/DDBJ whole genome shotgun (WGS) entry which is preliminary data.</text>
</comment>